<gene>
    <name evidence="2" type="ORF">KUTeg_021246</name>
</gene>
<protein>
    <submittedName>
        <fullName evidence="2">Uncharacterized protein</fullName>
    </submittedName>
</protein>
<evidence type="ECO:0000313" key="2">
    <source>
        <dbReference type="EMBL" id="KAJ8302259.1"/>
    </source>
</evidence>
<organism evidence="2 3">
    <name type="scientific">Tegillarca granosa</name>
    <name type="common">Malaysian cockle</name>
    <name type="synonym">Anadara granosa</name>
    <dbReference type="NCBI Taxonomy" id="220873"/>
    <lineage>
        <taxon>Eukaryota</taxon>
        <taxon>Metazoa</taxon>
        <taxon>Spiralia</taxon>
        <taxon>Lophotrochozoa</taxon>
        <taxon>Mollusca</taxon>
        <taxon>Bivalvia</taxon>
        <taxon>Autobranchia</taxon>
        <taxon>Pteriomorphia</taxon>
        <taxon>Arcoida</taxon>
        <taxon>Arcoidea</taxon>
        <taxon>Arcidae</taxon>
        <taxon>Tegillarca</taxon>
    </lineage>
</organism>
<comment type="caution">
    <text evidence="2">The sequence shown here is derived from an EMBL/GenBank/DDBJ whole genome shotgun (WGS) entry which is preliminary data.</text>
</comment>
<keyword evidence="3" id="KW-1185">Reference proteome</keyword>
<evidence type="ECO:0000313" key="3">
    <source>
        <dbReference type="Proteomes" id="UP001217089"/>
    </source>
</evidence>
<accession>A0ABQ9EA78</accession>
<dbReference type="EMBL" id="JARBDR010000918">
    <property type="protein sequence ID" value="KAJ8302259.1"/>
    <property type="molecule type" value="Genomic_DNA"/>
</dbReference>
<evidence type="ECO:0000256" key="1">
    <source>
        <dbReference type="SAM" id="MobiDB-lite"/>
    </source>
</evidence>
<dbReference type="Proteomes" id="UP001217089">
    <property type="component" value="Unassembled WGS sequence"/>
</dbReference>
<feature type="region of interest" description="Disordered" evidence="1">
    <location>
        <begin position="1"/>
        <end position="21"/>
    </location>
</feature>
<name>A0ABQ9EA78_TEGGR</name>
<proteinExistence type="predicted"/>
<reference evidence="2 3" key="1">
    <citation type="submission" date="2022-12" db="EMBL/GenBank/DDBJ databases">
        <title>Chromosome-level genome of Tegillarca granosa.</title>
        <authorList>
            <person name="Kim J."/>
        </authorList>
    </citation>
    <scope>NUCLEOTIDE SEQUENCE [LARGE SCALE GENOMIC DNA]</scope>
    <source>
        <strain evidence="2">Teg-2019</strain>
        <tissue evidence="2">Adductor muscle</tissue>
    </source>
</reference>
<feature type="compositionally biased region" description="Acidic residues" evidence="1">
    <location>
        <begin position="8"/>
        <end position="20"/>
    </location>
</feature>
<sequence>MKNHQDDNDSSDNDSSEDDNMCPVGSFMKYKHDLNSKCNRLFQRQSILKNSTQWSEASPLGHNKIDDAELISKGKPLSQILQSFLRATSVHLLDSVGKFANRRIMSVTGHKAETSLKTYTGYTGEKIKQSMSDTISQGFRCSSHGSLKSNDAKQQEFFTEKVCVNTCITKDYKENEYSKKDETFINVNDVALFPLTDSQENTLLNEIPEDNFDQIVQEMDFESFNRETSRKKLSTKNNYLFPIWCNNANIMRQIFPDKKVQRQKSCKKKILPIGSHNTTQIGSIHKQTYLSGQIVHVLILNTQTKTNGNLSLKERL</sequence>